<evidence type="ECO:0000313" key="1">
    <source>
        <dbReference type="EMBL" id="SHI96524.1"/>
    </source>
</evidence>
<sequence>MRFDIVGRCNNEYNYDGILYCAQRIEEMLMMYTSHLYKSPVYNTLLLFYEFFNVYNTVEKKSLDKAHLNNVLDEFIFTFESDVVIREHFTAENIQYFKNRLKGSSAFEQQRTMHYLFHVMKDYPNWCVETLKKAVAEPKEKKRIERSVRSYIPMIIGMGYHPHFIYHKCKKEFTKPDINYLDAMEAFLGTFHGVDNEYIVYFIVSKRVEKFKTILEERLHISFEQDAFSERLCHDVQKDVQKQICVHISEEALDPNVAAQKAYDAFDLFMRYYRFLGNRDETWLGRGCLVVDSNGDCTYTHIGSERYFYSKDYDDKTLGRNSERIITQLIKSAGRNDFFKFEKVIHAHNTALSSQDINSAFLNLWSIMEIVGVDGLGGETSKIKQVLDNVIPVLKRNYVNKVFEELHDYLKGNLSSEQYNELITSITEDGSEVFKIACLVSLDKYKESRKKAYEFLRDYPLIRSRISQLHEDVFKKKKKFLAELNRYAQRLIWHIQRLYRVRNAIIHSGERGEYMVSLVEHLHSYVDELILDMIDRMTRPQSLGTVANVLLDAQVFIENIDKTYTSEEELSVNDIKLLLR</sequence>
<name>A0A1M6FFL7_9FIRM</name>
<dbReference type="EMBL" id="FQYW01000020">
    <property type="protein sequence ID" value="SHI96524.1"/>
    <property type="molecule type" value="Genomic_DNA"/>
</dbReference>
<reference evidence="1 2" key="1">
    <citation type="submission" date="2016-11" db="EMBL/GenBank/DDBJ databases">
        <authorList>
            <person name="Jaros S."/>
            <person name="Januszkiewicz K."/>
            <person name="Wedrychowicz H."/>
        </authorList>
    </citation>
    <scope>NUCLEOTIDE SEQUENCE [LARGE SCALE GENOMIC DNA]</scope>
    <source>
        <strain evidence="1 2">DSM 3074</strain>
    </source>
</reference>
<accession>A0A1M6FFL7</accession>
<evidence type="ECO:0008006" key="3">
    <source>
        <dbReference type="Google" id="ProtNLM"/>
    </source>
</evidence>
<organism evidence="1 2">
    <name type="scientific">Anaerovibrio lipolyticus DSM 3074</name>
    <dbReference type="NCBI Taxonomy" id="1120997"/>
    <lineage>
        <taxon>Bacteria</taxon>
        <taxon>Bacillati</taxon>
        <taxon>Bacillota</taxon>
        <taxon>Negativicutes</taxon>
        <taxon>Selenomonadales</taxon>
        <taxon>Selenomonadaceae</taxon>
        <taxon>Anaerovibrio</taxon>
    </lineage>
</organism>
<protein>
    <recommendedName>
        <fullName evidence="3">Apea-like HEPN domain-containing protein</fullName>
    </recommendedName>
</protein>
<dbReference type="AlphaFoldDB" id="A0A1M6FFL7"/>
<dbReference type="OrthoDB" id="417763at2"/>
<proteinExistence type="predicted"/>
<evidence type="ECO:0000313" key="2">
    <source>
        <dbReference type="Proteomes" id="UP000191240"/>
    </source>
</evidence>
<dbReference type="RefSeq" id="WP_080326153.1">
    <property type="nucleotide sequence ID" value="NZ_FQYW01000020.1"/>
</dbReference>
<dbReference type="Proteomes" id="UP000191240">
    <property type="component" value="Unassembled WGS sequence"/>
</dbReference>
<gene>
    <name evidence="1" type="ORF">SAMN02745671_02260</name>
</gene>